<sequence length="453" mass="52460">MSTPVSSSSLYVPPYVRAQLVEQQRCLEQQTEMRVQLLQDLQDFFRKKSEIETEYSRNLEKLAERFMAKTRSTKDHQQYKKDQNLLSPVNCWYLLLNQVRRESKDHATLSDLYLNNVITRLTHISEDSARLLKRSKEITFQLQEDLMKLLNELYTVMKTYHMYHAETISAEAKLREVERQEGRVKGVSGSGGVEPVFGLRIEERHQRRNAARKMEKMREKRKAKYSENKLKTLKARNEYLLTLEATNASVFKYYIHDLPDIIDCCDLGYHSSLSRALRTYLSAELSLEASRRAGLEVLEGAVEGLDPARDRQRLLGLYPTAFCPPARFSFQAHMGDMVNQIAAQPQVQSELTLRLTQLQTRLATLKIENEEVRRTHARTHTHTHTHTHIQTCTPTQTTASDTFWFLFSVMLISETGGLKIIPATNNKIRKAQRLPSEDLLEYGELWDGLCKYG</sequence>
<dbReference type="OMA" id="LEYGELW"/>
<dbReference type="InterPro" id="IPR031160">
    <property type="entry name" value="F_BAR_dom"/>
</dbReference>
<evidence type="ECO:0000256" key="1">
    <source>
        <dbReference type="ARBA" id="ARBA00023054"/>
    </source>
</evidence>
<evidence type="ECO:0000256" key="3">
    <source>
        <dbReference type="SAM" id="Coils"/>
    </source>
</evidence>
<feature type="coiled-coil region" evidence="3">
    <location>
        <begin position="348"/>
        <end position="375"/>
    </location>
</feature>
<dbReference type="Ensembl" id="ENSGMOT00000001942.2">
    <property type="protein sequence ID" value="ENSGMOP00000001880.2"/>
    <property type="gene ID" value="ENSGMOG00000001756.2"/>
</dbReference>
<dbReference type="SMART" id="SM00055">
    <property type="entry name" value="FCH"/>
    <property type="match status" value="1"/>
</dbReference>
<dbReference type="Proteomes" id="UP000694546">
    <property type="component" value="Unassembled WGS sequence"/>
</dbReference>
<evidence type="ECO:0000313" key="6">
    <source>
        <dbReference type="Proteomes" id="UP000694546"/>
    </source>
</evidence>
<dbReference type="InterPro" id="IPR051627">
    <property type="entry name" value="SLIT-ROBO_RhoGAP"/>
</dbReference>
<dbReference type="GeneTree" id="ENSGT00950000182824"/>
<reference evidence="5" key="1">
    <citation type="submission" date="2025-08" db="UniProtKB">
        <authorList>
            <consortium name="Ensembl"/>
        </authorList>
    </citation>
    <scope>IDENTIFICATION</scope>
</reference>
<organism evidence="5 6">
    <name type="scientific">Gadus morhua</name>
    <name type="common">Atlantic cod</name>
    <dbReference type="NCBI Taxonomy" id="8049"/>
    <lineage>
        <taxon>Eukaryota</taxon>
        <taxon>Metazoa</taxon>
        <taxon>Chordata</taxon>
        <taxon>Craniata</taxon>
        <taxon>Vertebrata</taxon>
        <taxon>Euteleostomi</taxon>
        <taxon>Actinopterygii</taxon>
        <taxon>Neopterygii</taxon>
        <taxon>Teleostei</taxon>
        <taxon>Neoteleostei</taxon>
        <taxon>Acanthomorphata</taxon>
        <taxon>Zeiogadaria</taxon>
        <taxon>Gadariae</taxon>
        <taxon>Gadiformes</taxon>
        <taxon>Gadoidei</taxon>
        <taxon>Gadidae</taxon>
        <taxon>Gadus</taxon>
    </lineage>
</organism>
<dbReference type="GO" id="GO:0005096">
    <property type="term" value="F:GTPase activator activity"/>
    <property type="evidence" value="ECO:0007669"/>
    <property type="project" value="UniProtKB-KW"/>
</dbReference>
<evidence type="ECO:0000259" key="4">
    <source>
        <dbReference type="PROSITE" id="PS51741"/>
    </source>
</evidence>
<name>A0A8C4YYS5_GADMO</name>
<keyword evidence="6" id="KW-1185">Reference proteome</keyword>
<dbReference type="PROSITE" id="PS51741">
    <property type="entry name" value="F_BAR"/>
    <property type="match status" value="1"/>
</dbReference>
<feature type="domain" description="F-BAR" evidence="4">
    <location>
        <begin position="14"/>
        <end position="310"/>
    </location>
</feature>
<accession>A0A8C4YYS5</accession>
<evidence type="ECO:0000256" key="2">
    <source>
        <dbReference type="PROSITE-ProRule" id="PRU01077"/>
    </source>
</evidence>
<proteinExistence type="predicted"/>
<dbReference type="InterPro" id="IPR001060">
    <property type="entry name" value="FCH_dom"/>
</dbReference>
<keyword evidence="1 2" id="KW-0175">Coiled coil</keyword>
<dbReference type="Gene3D" id="1.20.1270.60">
    <property type="entry name" value="Arfaptin homology (AH) domain/BAR domain"/>
    <property type="match status" value="1"/>
</dbReference>
<dbReference type="PANTHER" id="PTHR14166">
    <property type="entry name" value="SLIT-ROBO RHO GTPASE ACTIVATING PROTEIN"/>
    <property type="match status" value="1"/>
</dbReference>
<dbReference type="AlphaFoldDB" id="A0A8C4YYS5"/>
<dbReference type="Pfam" id="PF00611">
    <property type="entry name" value="FCH"/>
    <property type="match status" value="1"/>
</dbReference>
<dbReference type="SUPFAM" id="SSF103657">
    <property type="entry name" value="BAR/IMD domain-like"/>
    <property type="match status" value="1"/>
</dbReference>
<dbReference type="InterPro" id="IPR027267">
    <property type="entry name" value="AH/BAR_dom_sf"/>
</dbReference>
<evidence type="ECO:0000313" key="5">
    <source>
        <dbReference type="Ensembl" id="ENSGMOP00000001880.2"/>
    </source>
</evidence>
<reference evidence="5" key="2">
    <citation type="submission" date="2025-09" db="UniProtKB">
        <authorList>
            <consortium name="Ensembl"/>
        </authorList>
    </citation>
    <scope>IDENTIFICATION</scope>
</reference>
<protein>
    <recommendedName>
        <fullName evidence="4">F-BAR domain-containing protein</fullName>
    </recommendedName>
</protein>
<dbReference type="GO" id="GO:0007165">
    <property type="term" value="P:signal transduction"/>
    <property type="evidence" value="ECO:0007669"/>
    <property type="project" value="InterPro"/>
</dbReference>